<reference evidence="1 2" key="1">
    <citation type="submission" date="2018-01" db="EMBL/GenBank/DDBJ databases">
        <title>Bacillales members from the olive rhizosphere are effective biological control agents against Verticillium dahliae.</title>
        <authorList>
            <person name="Gomez-Lama C."/>
            <person name="Legarda G."/>
            <person name="Ruano-Rosa D."/>
            <person name="Pizarro-Tobias P."/>
            <person name="Valverde-Corredor A."/>
            <person name="Niqui J.L."/>
            <person name="Trivino J.C."/>
            <person name="Roca A."/>
            <person name="Mercado-Blanco J."/>
        </authorList>
    </citation>
    <scope>NUCLEOTIDE SEQUENCE [LARGE SCALE GENOMIC DNA]</scope>
    <source>
        <strain evidence="1 2">PIC167</strain>
    </source>
</reference>
<name>A0A4U2PQH0_9BACL</name>
<dbReference type="Proteomes" id="UP000308114">
    <property type="component" value="Unassembled WGS sequence"/>
</dbReference>
<accession>A0A4U2PQH0</accession>
<evidence type="ECO:0000313" key="1">
    <source>
        <dbReference type="EMBL" id="TKH41822.1"/>
    </source>
</evidence>
<dbReference type="AlphaFoldDB" id="A0A4U2PQH0"/>
<proteinExistence type="predicted"/>
<dbReference type="SUPFAM" id="SSF81301">
    <property type="entry name" value="Nucleotidyltransferase"/>
    <property type="match status" value="1"/>
</dbReference>
<dbReference type="Gene3D" id="3.30.460.40">
    <property type="match status" value="1"/>
</dbReference>
<organism evidence="1 2">
    <name type="scientific">Paenibacillus terrae</name>
    <dbReference type="NCBI Taxonomy" id="159743"/>
    <lineage>
        <taxon>Bacteria</taxon>
        <taxon>Bacillati</taxon>
        <taxon>Bacillota</taxon>
        <taxon>Bacilli</taxon>
        <taxon>Bacillales</taxon>
        <taxon>Paenibacillaceae</taxon>
        <taxon>Paenibacillus</taxon>
    </lineage>
</organism>
<gene>
    <name evidence="1" type="ORF">C1I60_21155</name>
</gene>
<dbReference type="EMBL" id="PNXQ01000016">
    <property type="protein sequence ID" value="TKH41822.1"/>
    <property type="molecule type" value="Genomic_DNA"/>
</dbReference>
<protein>
    <submittedName>
        <fullName evidence="1">Uncharacterized protein</fullName>
    </submittedName>
</protein>
<sequence length="217" mass="24281">MDGKGGNHVMEAIPSVRLNKLPQELTAALSSLADGWASNAVPWMLGGSCSLLVQEVELDRLPRDIDIYADIHAAKQLHANAPGIMIDQQQVDCSGSYVSLLSHYELEGFPVELVGGFEVLCDGALYRLEVERLLWVAGIRLDLGRSSLRLMPLSHELLFNLLRNRPDRYEAIADAMKRDPQRHIAVLNQLLISNIWTDDQLAKLQELLPWPELHSRS</sequence>
<comment type="caution">
    <text evidence="1">The sequence shown here is derived from an EMBL/GenBank/DDBJ whole genome shotgun (WGS) entry which is preliminary data.</text>
</comment>
<dbReference type="InterPro" id="IPR043519">
    <property type="entry name" value="NT_sf"/>
</dbReference>
<evidence type="ECO:0000313" key="2">
    <source>
        <dbReference type="Proteomes" id="UP000308114"/>
    </source>
</evidence>